<feature type="transmembrane region" description="Helical" evidence="6">
    <location>
        <begin position="32"/>
        <end position="57"/>
    </location>
</feature>
<reference evidence="9" key="1">
    <citation type="submission" date="2017-02" db="UniProtKB">
        <authorList>
            <consortium name="WormBaseParasite"/>
        </authorList>
    </citation>
    <scope>IDENTIFICATION</scope>
</reference>
<evidence type="ECO:0000256" key="5">
    <source>
        <dbReference type="ARBA" id="ARBA00023136"/>
    </source>
</evidence>
<keyword evidence="3 6" id="KW-0812">Transmembrane</keyword>
<dbReference type="STRING" id="51028.A0A0N4V901"/>
<keyword evidence="8" id="KW-1185">Reference proteome</keyword>
<dbReference type="GO" id="GO:0016020">
    <property type="term" value="C:membrane"/>
    <property type="evidence" value="ECO:0007669"/>
    <property type="project" value="UniProtKB-SubCell"/>
</dbReference>
<accession>A0A0N4V901</accession>
<dbReference type="Pfam" id="PF01679">
    <property type="entry name" value="Pmp3"/>
    <property type="match status" value="1"/>
</dbReference>
<comment type="similarity">
    <text evidence="2">Belongs to the UPF0057 (PMP3) family.</text>
</comment>
<sequence>MGSITAQQLIEFVLCIFLPPLAIFIHDSELNIHVLITFVLIFFFWLPAVIYGLWYCFFRA</sequence>
<evidence type="ECO:0000256" key="4">
    <source>
        <dbReference type="ARBA" id="ARBA00022989"/>
    </source>
</evidence>
<dbReference type="WBParaSite" id="EVEC_0000687301-mRNA-1">
    <property type="protein sequence ID" value="EVEC_0000687301-mRNA-1"/>
    <property type="gene ID" value="EVEC_0000687301"/>
</dbReference>
<organism evidence="9">
    <name type="scientific">Enterobius vermicularis</name>
    <name type="common">Human pinworm</name>
    <dbReference type="NCBI Taxonomy" id="51028"/>
    <lineage>
        <taxon>Eukaryota</taxon>
        <taxon>Metazoa</taxon>
        <taxon>Ecdysozoa</taxon>
        <taxon>Nematoda</taxon>
        <taxon>Chromadorea</taxon>
        <taxon>Rhabditida</taxon>
        <taxon>Spirurina</taxon>
        <taxon>Oxyuridomorpha</taxon>
        <taxon>Oxyuroidea</taxon>
        <taxon>Oxyuridae</taxon>
        <taxon>Enterobius</taxon>
    </lineage>
</organism>
<keyword evidence="4 6" id="KW-1133">Transmembrane helix</keyword>
<dbReference type="EMBL" id="UXUI01008503">
    <property type="protein sequence ID" value="VDD91670.1"/>
    <property type="molecule type" value="Genomic_DNA"/>
</dbReference>
<dbReference type="AlphaFoldDB" id="A0A0N4V901"/>
<comment type="subcellular location">
    <subcellularLocation>
        <location evidence="1">Membrane</location>
    </subcellularLocation>
</comment>
<name>A0A0N4V901_ENTVE</name>
<dbReference type="OrthoDB" id="2802411at2759"/>
<evidence type="ECO:0000313" key="7">
    <source>
        <dbReference type="EMBL" id="VDD91670.1"/>
    </source>
</evidence>
<protein>
    <submittedName>
        <fullName evidence="9">YqaE/Pmp3 family membrane protein</fullName>
    </submittedName>
</protein>
<evidence type="ECO:0000256" key="1">
    <source>
        <dbReference type="ARBA" id="ARBA00004370"/>
    </source>
</evidence>
<reference evidence="7 8" key="2">
    <citation type="submission" date="2018-10" db="EMBL/GenBank/DDBJ databases">
        <authorList>
            <consortium name="Pathogen Informatics"/>
        </authorList>
    </citation>
    <scope>NUCLEOTIDE SEQUENCE [LARGE SCALE GENOMIC DNA]</scope>
</reference>
<dbReference type="Proteomes" id="UP000274131">
    <property type="component" value="Unassembled WGS sequence"/>
</dbReference>
<proteinExistence type="inferred from homology"/>
<gene>
    <name evidence="7" type="ORF">EVEC_LOCUS6421</name>
</gene>
<evidence type="ECO:0000256" key="3">
    <source>
        <dbReference type="ARBA" id="ARBA00022692"/>
    </source>
</evidence>
<evidence type="ECO:0000313" key="8">
    <source>
        <dbReference type="Proteomes" id="UP000274131"/>
    </source>
</evidence>
<dbReference type="InterPro" id="IPR000612">
    <property type="entry name" value="PMP3"/>
</dbReference>
<evidence type="ECO:0000256" key="2">
    <source>
        <dbReference type="ARBA" id="ARBA00009530"/>
    </source>
</evidence>
<feature type="transmembrane region" description="Helical" evidence="6">
    <location>
        <begin position="9"/>
        <end position="26"/>
    </location>
</feature>
<evidence type="ECO:0000313" key="9">
    <source>
        <dbReference type="WBParaSite" id="EVEC_0000687301-mRNA-1"/>
    </source>
</evidence>
<evidence type="ECO:0000256" key="6">
    <source>
        <dbReference type="SAM" id="Phobius"/>
    </source>
</evidence>
<keyword evidence="5 6" id="KW-0472">Membrane</keyword>